<organism evidence="2 3">
    <name type="scientific">Cryptolaemus montrouzieri</name>
    <dbReference type="NCBI Taxonomy" id="559131"/>
    <lineage>
        <taxon>Eukaryota</taxon>
        <taxon>Metazoa</taxon>
        <taxon>Ecdysozoa</taxon>
        <taxon>Arthropoda</taxon>
        <taxon>Hexapoda</taxon>
        <taxon>Insecta</taxon>
        <taxon>Pterygota</taxon>
        <taxon>Neoptera</taxon>
        <taxon>Endopterygota</taxon>
        <taxon>Coleoptera</taxon>
        <taxon>Polyphaga</taxon>
        <taxon>Cucujiformia</taxon>
        <taxon>Coccinelloidea</taxon>
        <taxon>Coccinellidae</taxon>
        <taxon>Scymninae</taxon>
        <taxon>Scymnini</taxon>
        <taxon>Cryptolaemus</taxon>
    </lineage>
</organism>
<dbReference type="Proteomes" id="UP001516400">
    <property type="component" value="Unassembled WGS sequence"/>
</dbReference>
<gene>
    <name evidence="2" type="ORF">HHI36_013181</name>
</gene>
<comment type="caution">
    <text evidence="2">The sequence shown here is derived from an EMBL/GenBank/DDBJ whole genome shotgun (WGS) entry which is preliminary data.</text>
</comment>
<dbReference type="AlphaFoldDB" id="A0ABD2NGZ7"/>
<name>A0ABD2NGZ7_9CUCU</name>
<accession>A0ABD2NGZ7</accession>
<evidence type="ECO:0000313" key="2">
    <source>
        <dbReference type="EMBL" id="KAL3277840.1"/>
    </source>
</evidence>
<protein>
    <submittedName>
        <fullName evidence="2">Uncharacterized protein</fullName>
    </submittedName>
</protein>
<evidence type="ECO:0000313" key="3">
    <source>
        <dbReference type="Proteomes" id="UP001516400"/>
    </source>
</evidence>
<feature type="region of interest" description="Disordered" evidence="1">
    <location>
        <begin position="138"/>
        <end position="190"/>
    </location>
</feature>
<feature type="compositionally biased region" description="Basic and acidic residues" evidence="1">
    <location>
        <begin position="138"/>
        <end position="155"/>
    </location>
</feature>
<proteinExistence type="predicted"/>
<sequence length="190" mass="21597">MTLRRYVIKYREDCNHGVETNFVPKFTTKQIFNKDEEDMLASYLKKASQLHHGLGTLGARENACKFAVRNTKSYSAKWDHNKFAGYDWLEVSIRTPEQQALLDLVRSIGKLIYTKKHRINPNMFTDDDFLHASVTDRPMNESRDGIENPSIKEPDGPSTSRAEIAQRTNETSTSSSVLQPSKASNSSKNP</sequence>
<keyword evidence="3" id="KW-1185">Reference proteome</keyword>
<reference evidence="2 3" key="1">
    <citation type="journal article" date="2021" name="BMC Biol.">
        <title>Horizontally acquired antibacterial genes associated with adaptive radiation of ladybird beetles.</title>
        <authorList>
            <person name="Li H.S."/>
            <person name="Tang X.F."/>
            <person name="Huang Y.H."/>
            <person name="Xu Z.Y."/>
            <person name="Chen M.L."/>
            <person name="Du X.Y."/>
            <person name="Qiu B.Y."/>
            <person name="Chen P.T."/>
            <person name="Zhang W."/>
            <person name="Slipinski A."/>
            <person name="Escalona H.E."/>
            <person name="Waterhouse R.M."/>
            <person name="Zwick A."/>
            <person name="Pang H."/>
        </authorList>
    </citation>
    <scope>NUCLEOTIDE SEQUENCE [LARGE SCALE GENOMIC DNA]</scope>
    <source>
        <strain evidence="2">SYSU2018</strain>
    </source>
</reference>
<dbReference type="EMBL" id="JABFTP020000103">
    <property type="protein sequence ID" value="KAL3277840.1"/>
    <property type="molecule type" value="Genomic_DNA"/>
</dbReference>
<evidence type="ECO:0000256" key="1">
    <source>
        <dbReference type="SAM" id="MobiDB-lite"/>
    </source>
</evidence>
<feature type="compositionally biased region" description="Polar residues" evidence="1">
    <location>
        <begin position="157"/>
        <end position="190"/>
    </location>
</feature>